<keyword evidence="3 10" id="KW-1133">Transmembrane helix</keyword>
<feature type="transmembrane region" description="Helical" evidence="10">
    <location>
        <begin position="129"/>
        <end position="150"/>
    </location>
</feature>
<comment type="subcellular location">
    <subcellularLocation>
        <location evidence="1">Membrane</location>
        <topology evidence="1">Multi-pass membrane protein</topology>
    </subcellularLocation>
</comment>
<evidence type="ECO:0000256" key="10">
    <source>
        <dbReference type="SAM" id="Phobius"/>
    </source>
</evidence>
<evidence type="ECO:0000256" key="6">
    <source>
        <dbReference type="ARBA" id="ARBA00023170"/>
    </source>
</evidence>
<evidence type="ECO:0000256" key="4">
    <source>
        <dbReference type="ARBA" id="ARBA00023040"/>
    </source>
</evidence>
<evidence type="ECO:0000259" key="11">
    <source>
        <dbReference type="PROSITE" id="PS50262"/>
    </source>
</evidence>
<proteinExistence type="inferred from homology"/>
<dbReference type="SUPFAM" id="SSF81321">
    <property type="entry name" value="Family A G protein-coupled receptor-like"/>
    <property type="match status" value="1"/>
</dbReference>
<dbReference type="Gene3D" id="1.20.1070.10">
    <property type="entry name" value="Rhodopsin 7-helix transmembrane proteins"/>
    <property type="match status" value="1"/>
</dbReference>
<evidence type="ECO:0000256" key="2">
    <source>
        <dbReference type="ARBA" id="ARBA00022692"/>
    </source>
</evidence>
<keyword evidence="2 8" id="KW-0812">Transmembrane</keyword>
<reference evidence="13" key="1">
    <citation type="submission" date="2025-08" db="UniProtKB">
        <authorList>
            <consortium name="RefSeq"/>
        </authorList>
    </citation>
    <scope>IDENTIFICATION</scope>
</reference>
<feature type="transmembrane region" description="Helical" evidence="10">
    <location>
        <begin position="58"/>
        <end position="79"/>
    </location>
</feature>
<feature type="region of interest" description="Disordered" evidence="9">
    <location>
        <begin position="1"/>
        <end position="30"/>
    </location>
</feature>
<dbReference type="PROSITE" id="PS00237">
    <property type="entry name" value="G_PROTEIN_RECEP_F1_1"/>
    <property type="match status" value="1"/>
</dbReference>
<dbReference type="GO" id="GO:0005886">
    <property type="term" value="C:plasma membrane"/>
    <property type="evidence" value="ECO:0007669"/>
    <property type="project" value="TreeGrafter"/>
</dbReference>
<feature type="transmembrane region" description="Helical" evidence="10">
    <location>
        <begin position="378"/>
        <end position="401"/>
    </location>
</feature>
<evidence type="ECO:0000256" key="5">
    <source>
        <dbReference type="ARBA" id="ARBA00023136"/>
    </source>
</evidence>
<dbReference type="Proteomes" id="UP001165740">
    <property type="component" value="Chromosome 4"/>
</dbReference>
<dbReference type="GeneID" id="106075197"/>
<feature type="transmembrane region" description="Helical" evidence="10">
    <location>
        <begin position="221"/>
        <end position="244"/>
    </location>
</feature>
<feature type="transmembrane region" description="Helical" evidence="10">
    <location>
        <begin position="170"/>
        <end position="192"/>
    </location>
</feature>
<evidence type="ECO:0000313" key="13">
    <source>
        <dbReference type="RefSeq" id="XP_055881689.1"/>
    </source>
</evidence>
<feature type="transmembrane region" description="Helical" evidence="10">
    <location>
        <begin position="339"/>
        <end position="358"/>
    </location>
</feature>
<feature type="domain" description="G-protein coupled receptors family 1 profile" evidence="11">
    <location>
        <begin position="72"/>
        <end position="398"/>
    </location>
</feature>
<evidence type="ECO:0000256" key="1">
    <source>
        <dbReference type="ARBA" id="ARBA00004141"/>
    </source>
</evidence>
<evidence type="ECO:0000256" key="9">
    <source>
        <dbReference type="SAM" id="MobiDB-lite"/>
    </source>
</evidence>
<evidence type="ECO:0000256" key="7">
    <source>
        <dbReference type="ARBA" id="ARBA00023224"/>
    </source>
</evidence>
<keyword evidence="12" id="KW-1185">Reference proteome</keyword>
<dbReference type="CDD" id="cd00637">
    <property type="entry name" value="7tm_classA_rhodopsin-like"/>
    <property type="match status" value="1"/>
</dbReference>
<dbReference type="Pfam" id="PF00001">
    <property type="entry name" value="7tm_1"/>
    <property type="match status" value="1"/>
</dbReference>
<protein>
    <submittedName>
        <fullName evidence="13">Neuromedin-U receptor 2-like isoform X1</fullName>
    </submittedName>
</protein>
<dbReference type="PANTHER" id="PTHR24243">
    <property type="entry name" value="G-PROTEIN COUPLED RECEPTOR"/>
    <property type="match status" value="1"/>
</dbReference>
<dbReference type="OMA" id="IWLEIRR"/>
<keyword evidence="4 8" id="KW-0297">G-protein coupled receptor</keyword>
<organism evidence="12 13">
    <name type="scientific">Biomphalaria glabrata</name>
    <name type="common">Bloodfluke planorb</name>
    <name type="synonym">Freshwater snail</name>
    <dbReference type="NCBI Taxonomy" id="6526"/>
    <lineage>
        <taxon>Eukaryota</taxon>
        <taxon>Metazoa</taxon>
        <taxon>Spiralia</taxon>
        <taxon>Lophotrochozoa</taxon>
        <taxon>Mollusca</taxon>
        <taxon>Gastropoda</taxon>
        <taxon>Heterobranchia</taxon>
        <taxon>Euthyneura</taxon>
        <taxon>Panpulmonata</taxon>
        <taxon>Hygrophila</taxon>
        <taxon>Lymnaeoidea</taxon>
        <taxon>Planorbidae</taxon>
        <taxon>Biomphalaria</taxon>
    </lineage>
</organism>
<comment type="similarity">
    <text evidence="8">Belongs to the G-protein coupled receptor 1 family.</text>
</comment>
<feature type="transmembrane region" description="Helical" evidence="10">
    <location>
        <begin position="91"/>
        <end position="109"/>
    </location>
</feature>
<dbReference type="InterPro" id="IPR000276">
    <property type="entry name" value="GPCR_Rhodpsn"/>
</dbReference>
<dbReference type="InterPro" id="IPR017452">
    <property type="entry name" value="GPCR_Rhodpsn_7TM"/>
</dbReference>
<evidence type="ECO:0000256" key="3">
    <source>
        <dbReference type="ARBA" id="ARBA00022989"/>
    </source>
</evidence>
<evidence type="ECO:0000313" key="12">
    <source>
        <dbReference type="Proteomes" id="UP001165740"/>
    </source>
</evidence>
<dbReference type="PRINTS" id="PR00237">
    <property type="entry name" value="GPCRRHODOPSN"/>
</dbReference>
<dbReference type="PANTHER" id="PTHR24243:SF208">
    <property type="entry name" value="PYROKININ-1 RECEPTOR"/>
    <property type="match status" value="1"/>
</dbReference>
<keyword evidence="5 10" id="KW-0472">Membrane</keyword>
<dbReference type="OrthoDB" id="5969463at2759"/>
<gene>
    <name evidence="13" type="primary">LOC106075197</name>
</gene>
<keyword evidence="7 8" id="KW-0807">Transducer</keyword>
<dbReference type="RefSeq" id="XP_055881689.1">
    <property type="nucleotide sequence ID" value="XM_056025714.1"/>
</dbReference>
<dbReference type="GO" id="GO:0004930">
    <property type="term" value="F:G protein-coupled receptor activity"/>
    <property type="evidence" value="ECO:0007669"/>
    <property type="project" value="UniProtKB-KW"/>
</dbReference>
<dbReference type="AlphaFoldDB" id="A0A9W3A3D6"/>
<evidence type="ECO:0000256" key="8">
    <source>
        <dbReference type="RuleBase" id="RU000688"/>
    </source>
</evidence>
<accession>A0A9W3A3D6</accession>
<dbReference type="PROSITE" id="PS50262">
    <property type="entry name" value="G_PROTEIN_RECEP_F1_2"/>
    <property type="match status" value="1"/>
</dbReference>
<sequence length="444" mass="50702">MTLGEETIETNMAASDDENSTTTTARALAPHTSPNTTEELIAILERLSPQRVLENVPAMIFVSFLMFIGVIGNALVVYVYRRRFRKTSSNYFILTMAIFDLIACVIGMPTEIYDLNNPYTFYSMVGCKILRWCETFTVYGSLIVLLEIGFDRYFKICRPLMMVSLSKIRFLCAMAVVLAALVSIPVILLYGIDRNHTSVPGVYGFDCSISEDYKNTTFQKVFYSVLGVVFILILIILVSLYMRIWMEIRCRRRMVIGDQIAKDDSVDSRKRLRIKYVPSVSEDEALNNSVHQSNSVSMTELQMNSSGKTTLTQTSVERRTKMQSIAMYASRLKVTRTTLVLFAVTVAFVLSYLPALAVMVVRSVVKDFDRNQTGVSRAILKICANCIFINNAINPIIYSFLNIHFRRQVKKTIQRVFCCFHRRRHPPQKMDSDRSTKKEFITLD</sequence>
<name>A0A9W3A3D6_BIOGL</name>
<keyword evidence="6 8" id="KW-0675">Receptor</keyword>